<dbReference type="EMBL" id="JASJQH010007631">
    <property type="protein sequence ID" value="KAK9703481.1"/>
    <property type="molecule type" value="Genomic_DNA"/>
</dbReference>
<feature type="compositionally biased region" description="Polar residues" evidence="1">
    <location>
        <begin position="55"/>
        <end position="66"/>
    </location>
</feature>
<accession>A0ABR2VVV3</accession>
<keyword evidence="3" id="KW-1185">Reference proteome</keyword>
<organism evidence="2 3">
    <name type="scientific">Basidiobolus ranarum</name>
    <dbReference type="NCBI Taxonomy" id="34480"/>
    <lineage>
        <taxon>Eukaryota</taxon>
        <taxon>Fungi</taxon>
        <taxon>Fungi incertae sedis</taxon>
        <taxon>Zoopagomycota</taxon>
        <taxon>Entomophthoromycotina</taxon>
        <taxon>Basidiobolomycetes</taxon>
        <taxon>Basidiobolales</taxon>
        <taxon>Basidiobolaceae</taxon>
        <taxon>Basidiobolus</taxon>
    </lineage>
</organism>
<evidence type="ECO:0000313" key="2">
    <source>
        <dbReference type="EMBL" id="KAK9703481.1"/>
    </source>
</evidence>
<sequence length="98" mass="10452">MEKVLSSDYTTPTPKPETEKPLIEGSSDKNRISFGESVKLPVENQDKGGRARAHSLSNQDTSTSSGVAGGIRAAWKRMSVSGWKTSASSPSNNDIVVD</sequence>
<feature type="compositionally biased region" description="Basic and acidic residues" evidence="1">
    <location>
        <begin position="16"/>
        <end position="31"/>
    </location>
</feature>
<evidence type="ECO:0000256" key="1">
    <source>
        <dbReference type="SAM" id="MobiDB-lite"/>
    </source>
</evidence>
<evidence type="ECO:0000313" key="3">
    <source>
        <dbReference type="Proteomes" id="UP001479436"/>
    </source>
</evidence>
<protein>
    <submittedName>
        <fullName evidence="2">Uncharacterized protein</fullName>
    </submittedName>
</protein>
<gene>
    <name evidence="2" type="ORF">K7432_010693</name>
</gene>
<comment type="caution">
    <text evidence="2">The sequence shown here is derived from an EMBL/GenBank/DDBJ whole genome shotgun (WGS) entry which is preliminary data.</text>
</comment>
<feature type="region of interest" description="Disordered" evidence="1">
    <location>
        <begin position="1"/>
        <end position="69"/>
    </location>
</feature>
<proteinExistence type="predicted"/>
<name>A0ABR2VVV3_9FUNG</name>
<reference evidence="2 3" key="1">
    <citation type="submission" date="2023-04" db="EMBL/GenBank/DDBJ databases">
        <title>Genome of Basidiobolus ranarum AG-B5.</title>
        <authorList>
            <person name="Stajich J.E."/>
            <person name="Carter-House D."/>
            <person name="Gryganskyi A."/>
        </authorList>
    </citation>
    <scope>NUCLEOTIDE SEQUENCE [LARGE SCALE GENOMIC DNA]</scope>
    <source>
        <strain evidence="2 3">AG-B5</strain>
    </source>
</reference>
<dbReference type="Proteomes" id="UP001479436">
    <property type="component" value="Unassembled WGS sequence"/>
</dbReference>